<accession>A0A9P7ZG48</accession>
<gene>
    <name evidence="2" type="ORF">F5Z01DRAFT_332139</name>
</gene>
<dbReference type="AlphaFoldDB" id="A0A9P7ZG48"/>
<protein>
    <submittedName>
        <fullName evidence="2">Uncharacterized protein</fullName>
    </submittedName>
</protein>
<organism evidence="2 3">
    <name type="scientific">Emericellopsis atlantica</name>
    <dbReference type="NCBI Taxonomy" id="2614577"/>
    <lineage>
        <taxon>Eukaryota</taxon>
        <taxon>Fungi</taxon>
        <taxon>Dikarya</taxon>
        <taxon>Ascomycota</taxon>
        <taxon>Pezizomycotina</taxon>
        <taxon>Sordariomycetes</taxon>
        <taxon>Hypocreomycetidae</taxon>
        <taxon>Hypocreales</taxon>
        <taxon>Bionectriaceae</taxon>
        <taxon>Emericellopsis</taxon>
    </lineage>
</organism>
<keyword evidence="3" id="KW-1185">Reference proteome</keyword>
<comment type="caution">
    <text evidence="2">The sequence shown here is derived from an EMBL/GenBank/DDBJ whole genome shotgun (WGS) entry which is preliminary data.</text>
</comment>
<name>A0A9P7ZG48_9HYPO</name>
<feature type="region of interest" description="Disordered" evidence="1">
    <location>
        <begin position="1"/>
        <end position="27"/>
    </location>
</feature>
<evidence type="ECO:0000256" key="1">
    <source>
        <dbReference type="SAM" id="MobiDB-lite"/>
    </source>
</evidence>
<sequence>MGCMTDPVVGPLQSPVQRRNSNSPQLLTHSWPSSPTWHDDMVSCGGCSKSWSCAYVTKQALHVLSVRITGTTGKLDNGPVFVALSCSDPAVFFSMLRGPAVASLSPASQRSSIVAVRNKTHRLGPPPRPRYVARYVVGSDRHHHRHHSALQVTTLRSGLCGVGDPLPVEKGSPCPRMLFQRSCDGLWDKVKAKPNINTIILVHLAGRFFMSAGAQVFKSELPNKYPGDATSADLHWCDDEPTLQRG</sequence>
<dbReference type="GeneID" id="70290042"/>
<feature type="compositionally biased region" description="Polar residues" evidence="1">
    <location>
        <begin position="14"/>
        <end position="27"/>
    </location>
</feature>
<dbReference type="EMBL" id="MU251272">
    <property type="protein sequence ID" value="KAG9250848.1"/>
    <property type="molecule type" value="Genomic_DNA"/>
</dbReference>
<reference evidence="2" key="1">
    <citation type="journal article" date="2021" name="IMA Fungus">
        <title>Genomic characterization of three marine fungi, including Emericellopsis atlantica sp. nov. with signatures of a generalist lifestyle and marine biomass degradation.</title>
        <authorList>
            <person name="Hagestad O.C."/>
            <person name="Hou L."/>
            <person name="Andersen J.H."/>
            <person name="Hansen E.H."/>
            <person name="Altermark B."/>
            <person name="Li C."/>
            <person name="Kuhnert E."/>
            <person name="Cox R.J."/>
            <person name="Crous P.W."/>
            <person name="Spatafora J.W."/>
            <person name="Lail K."/>
            <person name="Amirebrahimi M."/>
            <person name="Lipzen A."/>
            <person name="Pangilinan J."/>
            <person name="Andreopoulos W."/>
            <person name="Hayes R.D."/>
            <person name="Ng V."/>
            <person name="Grigoriev I.V."/>
            <person name="Jackson S.A."/>
            <person name="Sutton T.D.S."/>
            <person name="Dobson A.D.W."/>
            <person name="Rama T."/>
        </authorList>
    </citation>
    <scope>NUCLEOTIDE SEQUENCE</scope>
    <source>
        <strain evidence="2">TS7</strain>
    </source>
</reference>
<proteinExistence type="predicted"/>
<evidence type="ECO:0000313" key="2">
    <source>
        <dbReference type="EMBL" id="KAG9250848.1"/>
    </source>
</evidence>
<dbReference type="Proteomes" id="UP000887229">
    <property type="component" value="Unassembled WGS sequence"/>
</dbReference>
<dbReference type="RefSeq" id="XP_046114772.1">
    <property type="nucleotide sequence ID" value="XM_046259139.1"/>
</dbReference>
<evidence type="ECO:0000313" key="3">
    <source>
        <dbReference type="Proteomes" id="UP000887229"/>
    </source>
</evidence>